<protein>
    <submittedName>
        <fullName evidence="2">Uncharacterized protein</fullName>
    </submittedName>
</protein>
<gene>
    <name evidence="2" type="ORF">CRG98_002660</name>
</gene>
<sequence>MYPEKPPTSRDEKSAASEEPRDPSAPLQGRWLGAAGGREEPRLGAVMSEPRYSLNVLRCSGIAAISVFRGRTPKARRETFMTTETSLGKPGRAPEGHLKLVPRPWWSLGVCRPVLGAVCLSVGRAPGSSVRKGVREGSGCPGPSRMSRKCVRTCRWSLWH</sequence>
<accession>A0A2I0L8I6</accession>
<evidence type="ECO:0000256" key="1">
    <source>
        <dbReference type="SAM" id="MobiDB-lite"/>
    </source>
</evidence>
<evidence type="ECO:0000313" key="3">
    <source>
        <dbReference type="Proteomes" id="UP000233551"/>
    </source>
</evidence>
<feature type="region of interest" description="Disordered" evidence="1">
    <location>
        <begin position="1"/>
        <end position="32"/>
    </location>
</feature>
<dbReference type="EMBL" id="PGOL01000106">
    <property type="protein sequence ID" value="PKI76950.1"/>
    <property type="molecule type" value="Genomic_DNA"/>
</dbReference>
<keyword evidence="3" id="KW-1185">Reference proteome</keyword>
<dbReference type="Proteomes" id="UP000233551">
    <property type="component" value="Unassembled WGS sequence"/>
</dbReference>
<proteinExistence type="predicted"/>
<evidence type="ECO:0000313" key="2">
    <source>
        <dbReference type="EMBL" id="PKI76950.1"/>
    </source>
</evidence>
<reference evidence="2 3" key="1">
    <citation type="submission" date="2017-11" db="EMBL/GenBank/DDBJ databases">
        <title>De-novo sequencing of pomegranate (Punica granatum L.) genome.</title>
        <authorList>
            <person name="Akparov Z."/>
            <person name="Amiraslanov A."/>
            <person name="Hajiyeva S."/>
            <person name="Abbasov M."/>
            <person name="Kaur K."/>
            <person name="Hamwieh A."/>
            <person name="Solovyev V."/>
            <person name="Salamov A."/>
            <person name="Braich B."/>
            <person name="Kosarev P."/>
            <person name="Mahmoud A."/>
            <person name="Hajiyev E."/>
            <person name="Babayeva S."/>
            <person name="Izzatullayeva V."/>
            <person name="Mammadov A."/>
            <person name="Mammadov A."/>
            <person name="Sharifova S."/>
            <person name="Ojaghi J."/>
            <person name="Eynullazada K."/>
            <person name="Bayramov B."/>
            <person name="Abdulazimova A."/>
            <person name="Shahmuradov I."/>
        </authorList>
    </citation>
    <scope>NUCLEOTIDE SEQUENCE [LARGE SCALE GENOMIC DNA]</scope>
    <source>
        <strain evidence="3">cv. AG2017</strain>
        <tissue evidence="2">Leaf</tissue>
    </source>
</reference>
<dbReference type="AlphaFoldDB" id="A0A2I0L8I6"/>
<comment type="caution">
    <text evidence="2">The sequence shown here is derived from an EMBL/GenBank/DDBJ whole genome shotgun (WGS) entry which is preliminary data.</text>
</comment>
<name>A0A2I0L8I6_PUNGR</name>
<organism evidence="2 3">
    <name type="scientific">Punica granatum</name>
    <name type="common">Pomegranate</name>
    <dbReference type="NCBI Taxonomy" id="22663"/>
    <lineage>
        <taxon>Eukaryota</taxon>
        <taxon>Viridiplantae</taxon>
        <taxon>Streptophyta</taxon>
        <taxon>Embryophyta</taxon>
        <taxon>Tracheophyta</taxon>
        <taxon>Spermatophyta</taxon>
        <taxon>Magnoliopsida</taxon>
        <taxon>eudicotyledons</taxon>
        <taxon>Gunneridae</taxon>
        <taxon>Pentapetalae</taxon>
        <taxon>rosids</taxon>
        <taxon>malvids</taxon>
        <taxon>Myrtales</taxon>
        <taxon>Lythraceae</taxon>
        <taxon>Punica</taxon>
    </lineage>
</organism>
<feature type="compositionally biased region" description="Basic and acidic residues" evidence="1">
    <location>
        <begin position="7"/>
        <end position="22"/>
    </location>
</feature>